<evidence type="ECO:0000313" key="8">
    <source>
        <dbReference type="RefSeq" id="XP_013779038.1"/>
    </source>
</evidence>
<comment type="subcellular location">
    <subcellularLocation>
        <location evidence="1">Golgi apparatus</location>
    </subcellularLocation>
</comment>
<dbReference type="InterPro" id="IPR000237">
    <property type="entry name" value="GRIP_dom"/>
</dbReference>
<organism evidence="7 8">
    <name type="scientific">Limulus polyphemus</name>
    <name type="common">Atlantic horseshoe crab</name>
    <dbReference type="NCBI Taxonomy" id="6850"/>
    <lineage>
        <taxon>Eukaryota</taxon>
        <taxon>Metazoa</taxon>
        <taxon>Ecdysozoa</taxon>
        <taxon>Arthropoda</taxon>
        <taxon>Chelicerata</taxon>
        <taxon>Merostomata</taxon>
        <taxon>Xiphosura</taxon>
        <taxon>Limulidae</taxon>
        <taxon>Limulus</taxon>
    </lineage>
</organism>
<evidence type="ECO:0000256" key="1">
    <source>
        <dbReference type="ARBA" id="ARBA00004555"/>
    </source>
</evidence>
<feature type="compositionally biased region" description="Basic and acidic residues" evidence="5">
    <location>
        <begin position="652"/>
        <end position="665"/>
    </location>
</feature>
<protein>
    <submittedName>
        <fullName evidence="8">Thyroid receptor-interacting protein 11-like</fullName>
    </submittedName>
</protein>
<name>A0ABM1BC55_LIMPO</name>
<reference evidence="8" key="1">
    <citation type="submission" date="2025-08" db="UniProtKB">
        <authorList>
            <consortium name="RefSeq"/>
        </authorList>
    </citation>
    <scope>IDENTIFICATION</scope>
    <source>
        <tissue evidence="8">Muscle</tissue>
    </source>
</reference>
<feature type="coiled-coil region" evidence="4">
    <location>
        <begin position="1156"/>
        <end position="1324"/>
    </location>
</feature>
<evidence type="ECO:0000256" key="3">
    <source>
        <dbReference type="ARBA" id="ARBA00023054"/>
    </source>
</evidence>
<evidence type="ECO:0000256" key="5">
    <source>
        <dbReference type="SAM" id="MobiDB-lite"/>
    </source>
</evidence>
<feature type="coiled-coil region" evidence="4">
    <location>
        <begin position="69"/>
        <end position="153"/>
    </location>
</feature>
<feature type="coiled-coil region" evidence="4">
    <location>
        <begin position="819"/>
        <end position="881"/>
    </location>
</feature>
<dbReference type="GeneID" id="106463539"/>
<feature type="domain" description="GRIP" evidence="6">
    <location>
        <begin position="1331"/>
        <end position="1380"/>
    </location>
</feature>
<feature type="compositionally biased region" description="Polar residues" evidence="5">
    <location>
        <begin position="642"/>
        <end position="651"/>
    </location>
</feature>
<gene>
    <name evidence="8" type="primary">LOC106463539</name>
</gene>
<dbReference type="PANTHER" id="PTHR18921">
    <property type="entry name" value="MYOSIN HEAVY CHAIN - RELATED"/>
    <property type="match status" value="1"/>
</dbReference>
<keyword evidence="2" id="KW-0333">Golgi apparatus</keyword>
<evidence type="ECO:0000256" key="2">
    <source>
        <dbReference type="ARBA" id="ARBA00023034"/>
    </source>
</evidence>
<sequence length="1531" mass="176445">MSWLSDSFSSLTGHFNHLTNLKNNVSAEDFGQEDISQEAYTVHQDHAVIGDKYDTHLGFEQNTRRDSCSEETTEELKTMIEELKAERDSLSDSLLELDAQHQEAITKILSLKQELSDANTQLKKEVATLKLKLQTEEQAKTLLETEVETLREQITQIYRPTQYDNVNDKSSENSDSEILHGRPQLAIGLYEKDTTNEEEAKASFNSIISSLHAITTDNCNLEEKLSCSEKEIKKLNDVILSQTRKIESLSLQYRELQNDYCKLRQCAEKQNNDQFKKKIVTSIEMIKKSDVKQMEANKNNIDESFTSENMELNNIHDQETILESKLKNELENVNRFHSVKKEEESSLKSFLNGQEVEYFQNHIENLKTLLQDNETSSDEKSVKDLEEMKTRIACLSEQLQLSQLNFQFQSLDETEKDTDVKSLLKKLYFYEMKNKELADSLAATTEELSQLRILVKNEKNPLQVQKASQTETEYYENDTSVVILHQNMNDLALNRLKKTGENLVSEENVVKCEYDKTETDNFDKLCSKTTQSNKMGSETDCISDKSEFSKKNSAFHDNSVYLGCSEKQTSVRNCQNELVNHGNTVEELDTEQVNLSSKLIEEKEMESDIKKFKFSSEKSSESYNTLSDDSNNLNLKDKNEYGRSTSVSASKPNKDSIERENDFEHGNIKQKNAEISMLNKKIEVLMKLLDQSDSSKCSLKNQVDKVSCLEDRIHCLQTEKEQLLTVINEKSRECSNYKSEVYRLVNIVSAEKQALNKLQKDNQDIVRQQEIPDKELTRETIQNLSRIICDKDLEIESLRQKSDTLLALVQDPSLENVQINSLLEEKNQLSKQLHLYQSDREEIVKTLDQKHQENVKYHDEIQRLNELVQTQCEKYEKLEHQHHTICKQFEDKKKSLINTQNELIVVRQKLSSLELQFADLKQIYHQAYDRKQSTKSAQIQCDLTNDEFRRLSEVTTGKVLWNHDKDHVILELSSSIQKQKEAISEKESEIVNLKKIIKNFDSNKGVSEKEWNSCEGITKKDMELQLESTRAEMLKLEESNKKLTTTVQEQEFELKALQDKVVTLSELVQQQSQSGDNKGSQIERLLMESSDMLQKAQKFQREKDEALLSLSQQQAENVDLQNKVRLLEENEIRMYSEVERLRSHLLQIEEMYTKEALNAEEREKSLRQRLVHAEEKVRESSTAASSASENVNLQVENLEEQLELMTKQRDKALEQVSQLEDQVQHYAASLGNLQLVLEHFQKEQERNVRVMEKNHQTELDKEKKKYQDLLTELNKKEECLSETLEALHAASRLSEQLDKKEETIQYLKEKLSRQEESLIKTQEQTAQLQVNMEGKVDKQVMKNLVLGYFNTPPCQQPEVVRLLARILDFNQEELNKAGIVLGRNKSRTGKSSGWFSSIFGKVNTSTQSPSREVIDSPYADKSFSALFVQFLQNESQLIRQVSLPAEEMAMEVTNKSITTGRPVSNYVSVVTTKKDNSGISQATKNVSVLSSGDHSKHPLMRPMPTSLPTLTPVPVVPNHSETNTFLREVLK</sequence>
<dbReference type="Proteomes" id="UP000694941">
    <property type="component" value="Unplaced"/>
</dbReference>
<dbReference type="RefSeq" id="XP_013779038.1">
    <property type="nucleotide sequence ID" value="XM_013923584.2"/>
</dbReference>
<proteinExistence type="predicted"/>
<feature type="coiled-coil region" evidence="4">
    <location>
        <begin position="969"/>
        <end position="1130"/>
    </location>
</feature>
<feature type="region of interest" description="Disordered" evidence="5">
    <location>
        <begin position="621"/>
        <end position="665"/>
    </location>
</feature>
<accession>A0ABM1BC55</accession>
<dbReference type="PROSITE" id="PS50913">
    <property type="entry name" value="GRIP"/>
    <property type="match status" value="1"/>
</dbReference>
<evidence type="ECO:0000259" key="6">
    <source>
        <dbReference type="PROSITE" id="PS50913"/>
    </source>
</evidence>
<keyword evidence="7" id="KW-1185">Reference proteome</keyword>
<dbReference type="PANTHER" id="PTHR18921:SF2">
    <property type="entry name" value="THYROID RECEPTOR-INTERACTING PROTEIN 11"/>
    <property type="match status" value="1"/>
</dbReference>
<keyword evidence="3 4" id="KW-0175">Coiled coil</keyword>
<feature type="coiled-coil region" evidence="4">
    <location>
        <begin position="668"/>
        <end position="719"/>
    </location>
</feature>
<evidence type="ECO:0000256" key="4">
    <source>
        <dbReference type="SAM" id="Coils"/>
    </source>
</evidence>
<evidence type="ECO:0000313" key="7">
    <source>
        <dbReference type="Proteomes" id="UP000694941"/>
    </source>
</evidence>